<evidence type="ECO:0000313" key="1">
    <source>
        <dbReference type="EMBL" id="KAA5803349.1"/>
    </source>
</evidence>
<dbReference type="RefSeq" id="WP_150022617.1">
    <property type="nucleotide sequence ID" value="NZ_VWOJ01000002.1"/>
</dbReference>
<reference evidence="1 2" key="1">
    <citation type="submission" date="2019-09" db="EMBL/GenBank/DDBJ databases">
        <authorList>
            <person name="Kevbrin V."/>
            <person name="Grouzdev D.S."/>
        </authorList>
    </citation>
    <scope>NUCLEOTIDE SEQUENCE [LARGE SCALE GENOMIC DNA]</scope>
    <source>
        <strain evidence="1 2">G-192</strain>
    </source>
</reference>
<dbReference type="AlphaFoldDB" id="A0A5M6ZF46"/>
<sequence length="127" mass="14104">MPSGPEIERFELEGANVLCIRTRGRNSVAASRANAPRLCARLEEEGRDGLILDYSDCALEHTVPQFASIAEIFAEAMPRHVTVAYVYSPANMMHALMMTKMLHKAGLKARAFPGWDEAESWIRAELA</sequence>
<organism evidence="1 2">
    <name type="scientific">Alkalicaulis satelles</name>
    <dbReference type="NCBI Taxonomy" id="2609175"/>
    <lineage>
        <taxon>Bacteria</taxon>
        <taxon>Pseudomonadati</taxon>
        <taxon>Pseudomonadota</taxon>
        <taxon>Alphaproteobacteria</taxon>
        <taxon>Maricaulales</taxon>
        <taxon>Maricaulaceae</taxon>
        <taxon>Alkalicaulis</taxon>
    </lineage>
</organism>
<keyword evidence="2" id="KW-1185">Reference proteome</keyword>
<protein>
    <recommendedName>
        <fullName evidence="3">STAS/SEC14 domain-containing protein</fullName>
    </recommendedName>
</protein>
<proteinExistence type="predicted"/>
<dbReference type="EMBL" id="VWOJ01000002">
    <property type="protein sequence ID" value="KAA5803349.1"/>
    <property type="molecule type" value="Genomic_DNA"/>
</dbReference>
<dbReference type="Proteomes" id="UP000325122">
    <property type="component" value="Unassembled WGS sequence"/>
</dbReference>
<evidence type="ECO:0008006" key="3">
    <source>
        <dbReference type="Google" id="ProtNLM"/>
    </source>
</evidence>
<name>A0A5M6ZF46_9PROT</name>
<evidence type="ECO:0000313" key="2">
    <source>
        <dbReference type="Proteomes" id="UP000325122"/>
    </source>
</evidence>
<comment type="caution">
    <text evidence="1">The sequence shown here is derived from an EMBL/GenBank/DDBJ whole genome shotgun (WGS) entry which is preliminary data.</text>
</comment>
<accession>A0A5M6ZF46</accession>
<gene>
    <name evidence="1" type="ORF">F1654_05945</name>
</gene>